<sequence>MAKLSDRRTSPAAAHFVLGSLRLRLAGWLICGLIYQNLAKRFFLFEQKWVLPTVDDASDPEQPNPYHQNLAKAKLRAYLPRTRTALPPATEGKSPNDYSVQHQAFARFLISHAMQSGS</sequence>
<dbReference type="Proteomes" id="UP000002059">
    <property type="component" value="Partially assembled WGS sequence"/>
</dbReference>
<reference evidence="1 2" key="1">
    <citation type="journal article" date="2011" name="PLoS Genet.">
        <title>Comparative genomic analysis of human fungal pathogens causing paracoccidioidomycosis.</title>
        <authorList>
            <person name="Desjardins C.A."/>
            <person name="Champion M.D."/>
            <person name="Holder J.W."/>
            <person name="Muszewska A."/>
            <person name="Goldberg J."/>
            <person name="Bailao A.M."/>
            <person name="Brigido M.M."/>
            <person name="Ferreira M.E."/>
            <person name="Garcia A.M."/>
            <person name="Grynberg M."/>
            <person name="Gujja S."/>
            <person name="Heiman D.I."/>
            <person name="Henn M.R."/>
            <person name="Kodira C.D."/>
            <person name="Leon-Narvaez H."/>
            <person name="Longo L.V."/>
            <person name="Ma L.J."/>
            <person name="Malavazi I."/>
            <person name="Matsuo A.L."/>
            <person name="Morais F.V."/>
            <person name="Pereira M."/>
            <person name="Rodriguez-Brito S."/>
            <person name="Sakthikumar S."/>
            <person name="Salem-Izacc S.M."/>
            <person name="Sykes S.M."/>
            <person name="Teixeira M.M."/>
            <person name="Vallejo M.C."/>
            <person name="Walter M.E."/>
            <person name="Yandava C."/>
            <person name="Young S."/>
            <person name="Zeng Q."/>
            <person name="Zucker J."/>
            <person name="Felipe M.S."/>
            <person name="Goldman G.H."/>
            <person name="Haas B.J."/>
            <person name="McEwen J.G."/>
            <person name="Nino-Vega G."/>
            <person name="Puccia R."/>
            <person name="San-Blas G."/>
            <person name="Soares C.M."/>
            <person name="Birren B.W."/>
            <person name="Cuomo C.A."/>
        </authorList>
    </citation>
    <scope>NUCLEOTIDE SEQUENCE [LARGE SCALE GENOMIC DNA]</scope>
    <source>
        <strain evidence="2">ATCC MYA-826 / Pb01</strain>
    </source>
</reference>
<dbReference type="KEGG" id="pbl:PAAG_00409"/>
<dbReference type="RefSeq" id="XP_002797870.1">
    <property type="nucleotide sequence ID" value="XM_002797824.1"/>
</dbReference>
<dbReference type="GeneID" id="9101320"/>
<dbReference type="EMBL" id="KN293992">
    <property type="protein sequence ID" value="EEH36086.1"/>
    <property type="molecule type" value="Genomic_DNA"/>
</dbReference>
<proteinExistence type="predicted"/>
<dbReference type="VEuPathDB" id="FungiDB:PAAG_00409"/>
<evidence type="ECO:0000313" key="2">
    <source>
        <dbReference type="Proteomes" id="UP000002059"/>
    </source>
</evidence>
<organism evidence="1 2">
    <name type="scientific">Paracoccidioides lutzii (strain ATCC MYA-826 / Pb01)</name>
    <name type="common">Paracoccidioides brasiliensis</name>
    <dbReference type="NCBI Taxonomy" id="502779"/>
    <lineage>
        <taxon>Eukaryota</taxon>
        <taxon>Fungi</taxon>
        <taxon>Dikarya</taxon>
        <taxon>Ascomycota</taxon>
        <taxon>Pezizomycotina</taxon>
        <taxon>Eurotiomycetes</taxon>
        <taxon>Eurotiomycetidae</taxon>
        <taxon>Onygenales</taxon>
        <taxon>Ajellomycetaceae</taxon>
        <taxon>Paracoccidioides</taxon>
    </lineage>
</organism>
<name>C1GPG4_PARBA</name>
<dbReference type="HOGENOM" id="CLU_2073849_0_0_1"/>
<keyword evidence="2" id="KW-1185">Reference proteome</keyword>
<dbReference type="AlphaFoldDB" id="C1GPG4"/>
<gene>
    <name evidence="1" type="ORF">PAAG_00409</name>
</gene>
<dbReference type="eggNOG" id="ENOG502RM8J">
    <property type="taxonomic scope" value="Eukaryota"/>
</dbReference>
<evidence type="ECO:0000313" key="1">
    <source>
        <dbReference type="EMBL" id="EEH36086.1"/>
    </source>
</evidence>
<accession>C1GPG4</accession>
<protein>
    <submittedName>
        <fullName evidence="1">Uncharacterized protein</fullName>
    </submittedName>
</protein>